<comment type="caution">
    <text evidence="1">The sequence shown here is derived from an EMBL/GenBank/DDBJ whole genome shotgun (WGS) entry which is preliminary data.</text>
</comment>
<dbReference type="SUPFAM" id="SSF56042">
    <property type="entry name" value="PurM C-terminal domain-like"/>
    <property type="match status" value="1"/>
</dbReference>
<dbReference type="Proteomes" id="UP000309128">
    <property type="component" value="Unassembled WGS sequence"/>
</dbReference>
<keyword evidence="2" id="KW-1185">Reference proteome</keyword>
<dbReference type="Gene3D" id="3.90.650.10">
    <property type="entry name" value="PurM-like C-terminal domain"/>
    <property type="match status" value="1"/>
</dbReference>
<dbReference type="GO" id="GO:0009228">
    <property type="term" value="P:thiamine biosynthetic process"/>
    <property type="evidence" value="ECO:0007669"/>
    <property type="project" value="InterPro"/>
</dbReference>
<dbReference type="InterPro" id="IPR006283">
    <property type="entry name" value="ThiL-like"/>
</dbReference>
<keyword evidence="1" id="KW-0808">Transferase</keyword>
<dbReference type="GO" id="GO:0009030">
    <property type="term" value="F:thiamine-phosphate kinase activity"/>
    <property type="evidence" value="ECO:0007669"/>
    <property type="project" value="InterPro"/>
</dbReference>
<name>A0A5S4FXU7_9ACTN</name>
<dbReference type="AlphaFoldDB" id="A0A5S4FXU7"/>
<reference evidence="1 2" key="1">
    <citation type="submission" date="2019-05" db="EMBL/GenBank/DDBJ databases">
        <title>Draft genome sequence of Nonomuraea turkmeniaca DSM 43926.</title>
        <authorList>
            <person name="Saricaoglu S."/>
            <person name="Isik K."/>
        </authorList>
    </citation>
    <scope>NUCLEOTIDE SEQUENCE [LARGE SCALE GENOMIC DNA]</scope>
    <source>
        <strain evidence="1 2">DSM 43926</strain>
    </source>
</reference>
<dbReference type="EMBL" id="VCKY01000002">
    <property type="protein sequence ID" value="TMR25508.1"/>
    <property type="molecule type" value="Genomic_DNA"/>
</dbReference>
<gene>
    <name evidence="1" type="ORF">ETD86_01265</name>
</gene>
<dbReference type="PANTHER" id="PTHR30270:SF0">
    <property type="entry name" value="THIAMINE-MONOPHOSPHATE KINASE"/>
    <property type="match status" value="1"/>
</dbReference>
<dbReference type="RefSeq" id="WP_425465606.1">
    <property type="nucleotide sequence ID" value="NZ_VCKY01000002.1"/>
</dbReference>
<sequence length="151" mass="15481">LGYSAAGWALLEAGAPVASAVLEEAVAGHLRPSPPYAEGPRAAELGATAMLDVSDGLLQDLGHVAKASGVRIELDPQAFAVGEPVAAAAKELGVDPLEWVLTGGEDHALAAVFPRGVRLPASWQVVGRVVAGDGVLVYGREIGQRGWDHFG</sequence>
<accession>A0A5S4FXU7</accession>
<evidence type="ECO:0000313" key="1">
    <source>
        <dbReference type="EMBL" id="TMR25508.1"/>
    </source>
</evidence>
<dbReference type="InterPro" id="IPR036676">
    <property type="entry name" value="PurM-like_C_sf"/>
</dbReference>
<dbReference type="PANTHER" id="PTHR30270">
    <property type="entry name" value="THIAMINE-MONOPHOSPHATE KINASE"/>
    <property type="match status" value="1"/>
</dbReference>
<organism evidence="1 2">
    <name type="scientific">Nonomuraea turkmeniaca</name>
    <dbReference type="NCBI Taxonomy" id="103838"/>
    <lineage>
        <taxon>Bacteria</taxon>
        <taxon>Bacillati</taxon>
        <taxon>Actinomycetota</taxon>
        <taxon>Actinomycetes</taxon>
        <taxon>Streptosporangiales</taxon>
        <taxon>Streptosporangiaceae</taxon>
        <taxon>Nonomuraea</taxon>
    </lineage>
</organism>
<keyword evidence="1" id="KW-0418">Kinase</keyword>
<protein>
    <submittedName>
        <fullName evidence="1">Thiamine-phosphate kinase</fullName>
    </submittedName>
</protein>
<evidence type="ECO:0000313" key="2">
    <source>
        <dbReference type="Proteomes" id="UP000309128"/>
    </source>
</evidence>
<proteinExistence type="predicted"/>
<feature type="non-terminal residue" evidence="1">
    <location>
        <position position="1"/>
    </location>
</feature>